<dbReference type="InterPro" id="IPR051678">
    <property type="entry name" value="AGP_Transferase"/>
</dbReference>
<dbReference type="AlphaFoldDB" id="A0A9W7YFV8"/>
<dbReference type="InterPro" id="IPR011009">
    <property type="entry name" value="Kinase-like_dom_sf"/>
</dbReference>
<feature type="domain" description="Aminoglycoside phosphotransferase" evidence="1">
    <location>
        <begin position="142"/>
        <end position="204"/>
    </location>
</feature>
<reference evidence="2" key="1">
    <citation type="submission" date="2022-07" db="EMBL/GenBank/DDBJ databases">
        <title>Phylogenomic reconstructions and comparative analyses of Kickxellomycotina fungi.</title>
        <authorList>
            <person name="Reynolds N.K."/>
            <person name="Stajich J.E."/>
            <person name="Barry K."/>
            <person name="Grigoriev I.V."/>
            <person name="Crous P."/>
            <person name="Smith M.E."/>
        </authorList>
    </citation>
    <scope>NUCLEOTIDE SEQUENCE</scope>
    <source>
        <strain evidence="2">BCRC 34381</strain>
    </source>
</reference>
<comment type="caution">
    <text evidence="2">The sequence shown here is derived from an EMBL/GenBank/DDBJ whole genome shotgun (WGS) entry which is preliminary data.</text>
</comment>
<dbReference type="SUPFAM" id="SSF56112">
    <property type="entry name" value="Protein kinase-like (PK-like)"/>
    <property type="match status" value="1"/>
</dbReference>
<evidence type="ECO:0000313" key="2">
    <source>
        <dbReference type="EMBL" id="KAJ1732792.1"/>
    </source>
</evidence>
<keyword evidence="3" id="KW-1185">Reference proteome</keyword>
<dbReference type="Gene3D" id="3.90.1200.10">
    <property type="match status" value="1"/>
</dbReference>
<dbReference type="PANTHER" id="PTHR21310">
    <property type="entry name" value="AMINOGLYCOSIDE PHOSPHOTRANSFERASE-RELATED-RELATED"/>
    <property type="match status" value="1"/>
</dbReference>
<accession>A0A9W7YFV8</accession>
<dbReference type="EMBL" id="JANBOI010000195">
    <property type="protein sequence ID" value="KAJ1732792.1"/>
    <property type="molecule type" value="Genomic_DNA"/>
</dbReference>
<gene>
    <name evidence="2" type="ORF">LPJ61_001882</name>
</gene>
<organism evidence="2 3">
    <name type="scientific">Coemansia biformis</name>
    <dbReference type="NCBI Taxonomy" id="1286918"/>
    <lineage>
        <taxon>Eukaryota</taxon>
        <taxon>Fungi</taxon>
        <taxon>Fungi incertae sedis</taxon>
        <taxon>Zoopagomycota</taxon>
        <taxon>Kickxellomycotina</taxon>
        <taxon>Kickxellomycetes</taxon>
        <taxon>Kickxellales</taxon>
        <taxon>Kickxellaceae</taxon>
        <taxon>Coemansia</taxon>
    </lineage>
</organism>
<protein>
    <recommendedName>
        <fullName evidence="1">Aminoglycoside phosphotransferase domain-containing protein</fullName>
    </recommendedName>
</protein>
<evidence type="ECO:0000259" key="1">
    <source>
        <dbReference type="Pfam" id="PF01636"/>
    </source>
</evidence>
<dbReference type="Pfam" id="PF01636">
    <property type="entry name" value="APH"/>
    <property type="match status" value="1"/>
</dbReference>
<dbReference type="Proteomes" id="UP001143981">
    <property type="component" value="Unassembled WGS sequence"/>
</dbReference>
<dbReference type="OrthoDB" id="2906425at2759"/>
<name>A0A9W7YFV8_9FUNG</name>
<sequence length="232" mass="26584">MDVYKVEFFGTGPINHVAFLLEVGNNRFNLYHVTGSPPHGFEFECRMGYDYENSITYIEGSKELIMTIPYGIDEFVRRLRTCVVDNITNELRKLQTFGSGDTSTCGLNKTAIRDALFGELSFNNEQELNSHMASTIRYDPKVKALVHNLLPTNSRFCLCHGDLHASNIIIKEDMSVVFVDWERMGFFPEYWDPTKMFVVSPRDDEIALRVTDNMNVDKNTLAAHLIMLVSMF</sequence>
<dbReference type="InterPro" id="IPR002575">
    <property type="entry name" value="Aminoglycoside_PTrfase"/>
</dbReference>
<dbReference type="PANTHER" id="PTHR21310:SF15">
    <property type="entry name" value="AMINOGLYCOSIDE PHOSPHOTRANSFERASE DOMAIN-CONTAINING PROTEIN"/>
    <property type="match status" value="1"/>
</dbReference>
<proteinExistence type="predicted"/>
<evidence type="ECO:0000313" key="3">
    <source>
        <dbReference type="Proteomes" id="UP001143981"/>
    </source>
</evidence>